<dbReference type="GeneID" id="25735284"/>
<name>A0A0D2MZ08_9CHLO</name>
<dbReference type="EMBL" id="KK100491">
    <property type="protein sequence ID" value="KIZ05552.1"/>
    <property type="molecule type" value="Genomic_DNA"/>
</dbReference>
<organism evidence="1 2">
    <name type="scientific">Monoraphidium neglectum</name>
    <dbReference type="NCBI Taxonomy" id="145388"/>
    <lineage>
        <taxon>Eukaryota</taxon>
        <taxon>Viridiplantae</taxon>
        <taxon>Chlorophyta</taxon>
        <taxon>core chlorophytes</taxon>
        <taxon>Chlorophyceae</taxon>
        <taxon>CS clade</taxon>
        <taxon>Sphaeropleales</taxon>
        <taxon>Selenastraceae</taxon>
        <taxon>Monoraphidium</taxon>
    </lineage>
</organism>
<dbReference type="OrthoDB" id="10590567at2759"/>
<reference evidence="1 2" key="1">
    <citation type="journal article" date="2013" name="BMC Genomics">
        <title>Reconstruction of the lipid metabolism for the microalga Monoraphidium neglectum from its genome sequence reveals characteristics suitable for biofuel production.</title>
        <authorList>
            <person name="Bogen C."/>
            <person name="Al-Dilaimi A."/>
            <person name="Albersmeier A."/>
            <person name="Wichmann J."/>
            <person name="Grundmann M."/>
            <person name="Rupp O."/>
            <person name="Lauersen K.J."/>
            <person name="Blifernez-Klassen O."/>
            <person name="Kalinowski J."/>
            <person name="Goesmann A."/>
            <person name="Mussgnug J.H."/>
            <person name="Kruse O."/>
        </authorList>
    </citation>
    <scope>NUCLEOTIDE SEQUENCE [LARGE SCALE GENOMIC DNA]</scope>
    <source>
        <strain evidence="1 2">SAG 48.87</strain>
    </source>
</reference>
<dbReference type="AlphaFoldDB" id="A0A0D2MZ08"/>
<proteinExistence type="predicted"/>
<accession>A0A0D2MZ08</accession>
<protein>
    <submittedName>
        <fullName evidence="1">Uncharacterized protein</fullName>
    </submittedName>
</protein>
<evidence type="ECO:0000313" key="1">
    <source>
        <dbReference type="EMBL" id="KIZ05552.1"/>
    </source>
</evidence>
<dbReference type="RefSeq" id="XP_013904571.1">
    <property type="nucleotide sequence ID" value="XM_014049117.1"/>
</dbReference>
<gene>
    <name evidence="1" type="ORF">MNEG_2406</name>
</gene>
<sequence>MAMLGRFRRRMAAAGLSTLINSGALSPSVLDPKSIANLANLMIKVVREIPDFKGDVAHLDGMDFAGELGSDYVLAARVNLSKNDIIRSLPLFETFRTALATMANTVGGPVGLTTLLSMHARSGAAEAAQQLLDGTLEAHLAEQAQAQARVRAALLAGAMWHGSSGGSSGAGDDVDDGEMA</sequence>
<evidence type="ECO:0000313" key="2">
    <source>
        <dbReference type="Proteomes" id="UP000054498"/>
    </source>
</evidence>
<dbReference type="Proteomes" id="UP000054498">
    <property type="component" value="Unassembled WGS sequence"/>
</dbReference>
<dbReference type="KEGG" id="mng:MNEG_2406"/>
<keyword evidence="2" id="KW-1185">Reference proteome</keyword>